<dbReference type="CDD" id="cd15040">
    <property type="entry name" value="7tmB2_Adhesion"/>
    <property type="match status" value="1"/>
</dbReference>
<proteinExistence type="predicted"/>
<dbReference type="OrthoDB" id="10037534at2759"/>
<name>A0A0L8GYU3_OCTBM</name>
<keyword evidence="4 6" id="KW-0472">Membrane</keyword>
<feature type="non-terminal residue" evidence="9">
    <location>
        <position position="1"/>
    </location>
</feature>
<dbReference type="SUPFAM" id="SSF81321">
    <property type="entry name" value="Family A G protein-coupled receptor-like"/>
    <property type="match status" value="1"/>
</dbReference>
<dbReference type="GO" id="GO:0004930">
    <property type="term" value="F:G protein-coupled receptor activity"/>
    <property type="evidence" value="ECO:0007669"/>
    <property type="project" value="InterPro"/>
</dbReference>
<comment type="subcellular location">
    <subcellularLocation>
        <location evidence="1">Membrane</location>
        <topology evidence="1">Multi-pass membrane protein</topology>
    </subcellularLocation>
</comment>
<feature type="domain" description="G-protein coupled receptors family 2 profile 2" evidence="8">
    <location>
        <begin position="158"/>
        <end position="400"/>
    </location>
</feature>
<dbReference type="Pfam" id="PF00002">
    <property type="entry name" value="7tm_2"/>
    <property type="match status" value="1"/>
</dbReference>
<organism evidence="9">
    <name type="scientific">Octopus bimaculoides</name>
    <name type="common">California two-spotted octopus</name>
    <dbReference type="NCBI Taxonomy" id="37653"/>
    <lineage>
        <taxon>Eukaryota</taxon>
        <taxon>Metazoa</taxon>
        <taxon>Spiralia</taxon>
        <taxon>Lophotrochozoa</taxon>
        <taxon>Mollusca</taxon>
        <taxon>Cephalopoda</taxon>
        <taxon>Coleoidea</taxon>
        <taxon>Octopodiformes</taxon>
        <taxon>Octopoda</taxon>
        <taxon>Incirrata</taxon>
        <taxon>Octopodidae</taxon>
        <taxon>Octopus</taxon>
    </lineage>
</organism>
<dbReference type="InterPro" id="IPR046338">
    <property type="entry name" value="GAIN_dom_sf"/>
</dbReference>
<reference evidence="9" key="1">
    <citation type="submission" date="2015-07" db="EMBL/GenBank/DDBJ databases">
        <title>MeaNS - Measles Nucleotide Surveillance Program.</title>
        <authorList>
            <person name="Tran T."/>
            <person name="Druce J."/>
        </authorList>
    </citation>
    <scope>NUCLEOTIDE SEQUENCE</scope>
    <source>
        <strain evidence="9">UCB-OBI-ISO-001</strain>
        <tissue evidence="9">Gonad</tissue>
    </source>
</reference>
<dbReference type="PANTHER" id="PTHR45692">
    <property type="entry name" value="G_PROTEIN_RECEP_F2_4 DOMAIN-CONTAINING PROTEIN"/>
    <property type="match status" value="1"/>
</dbReference>
<dbReference type="PROSITE" id="PS50221">
    <property type="entry name" value="GAIN_B"/>
    <property type="match status" value="1"/>
</dbReference>
<evidence type="ECO:0000256" key="2">
    <source>
        <dbReference type="ARBA" id="ARBA00022692"/>
    </source>
</evidence>
<evidence type="ECO:0000313" key="9">
    <source>
        <dbReference type="EMBL" id="KOF82206.1"/>
    </source>
</evidence>
<dbReference type="Gene3D" id="1.20.1070.10">
    <property type="entry name" value="Rhodopsin 7-helix transmembrane proteins"/>
    <property type="match status" value="1"/>
</dbReference>
<dbReference type="Gene3D" id="2.60.220.50">
    <property type="match status" value="1"/>
</dbReference>
<dbReference type="GO" id="GO:0007166">
    <property type="term" value="P:cell surface receptor signaling pathway"/>
    <property type="evidence" value="ECO:0007669"/>
    <property type="project" value="InterPro"/>
</dbReference>
<dbReference type="EMBL" id="KQ419844">
    <property type="protein sequence ID" value="KOF82206.1"/>
    <property type="molecule type" value="Genomic_DNA"/>
</dbReference>
<dbReference type="SMART" id="SM00303">
    <property type="entry name" value="GPS"/>
    <property type="match status" value="1"/>
</dbReference>
<evidence type="ECO:0000256" key="5">
    <source>
        <dbReference type="ARBA" id="ARBA00023157"/>
    </source>
</evidence>
<dbReference type="PRINTS" id="PR00249">
    <property type="entry name" value="GPCRSECRETIN"/>
</dbReference>
<dbReference type="GO" id="GO:0016020">
    <property type="term" value="C:membrane"/>
    <property type="evidence" value="ECO:0007669"/>
    <property type="project" value="UniProtKB-SubCell"/>
</dbReference>
<keyword evidence="5" id="KW-1015">Disulfide bond</keyword>
<evidence type="ECO:0000256" key="3">
    <source>
        <dbReference type="ARBA" id="ARBA00022989"/>
    </source>
</evidence>
<feature type="domain" description="GAIN-B" evidence="7">
    <location>
        <begin position="1"/>
        <end position="146"/>
    </location>
</feature>
<dbReference type="InterPro" id="IPR057244">
    <property type="entry name" value="GAIN_B"/>
</dbReference>
<keyword evidence="2 6" id="KW-0812">Transmembrane</keyword>
<feature type="transmembrane region" description="Helical" evidence="6">
    <location>
        <begin position="305"/>
        <end position="329"/>
    </location>
</feature>
<dbReference type="InterPro" id="IPR000832">
    <property type="entry name" value="GPCR_2_secretin-like"/>
</dbReference>
<evidence type="ECO:0008006" key="10">
    <source>
        <dbReference type="Google" id="ProtNLM"/>
    </source>
</evidence>
<protein>
    <recommendedName>
        <fullName evidence="10">G-protein coupled receptors family 2 profile 2 domain-containing protein</fullName>
    </recommendedName>
</protein>
<evidence type="ECO:0000256" key="1">
    <source>
        <dbReference type="ARBA" id="ARBA00004141"/>
    </source>
</evidence>
<dbReference type="InterPro" id="IPR017981">
    <property type="entry name" value="GPCR_2-like_7TM"/>
</dbReference>
<sequence>QIYNNSNSKVEDMMDYISLPKSLIRHLKEEEHATFSRISLFNMKEDKLYRIIENSTTKANTKINSHIIAANIPNIKITNLDEPVSISFNLIDQNAANPQCVYWDKSSEHWSTKGCYISDYEPGKKVLCSCYHLTSFAILMDVYGNDKNKGKEKNSELLSIISNVGCIISFVCLILTVIIHAYFKTLWKLIASKILVNLCSSLAATYLIFLVGFQEYITEITAVCRAVAALLHYFLLSSFMWMIVEAIHIYLGLFVFKTIRSSFIKRSSILVWGLPIVIVIITLAISNTNNYIRIEKVCWLSKTAFYAAFLAPVAIILLFNITMFFVVMWRLNSLQNDKKFVHNTKKVRVFGVVGLCFLLGLPWVLAFFAFDEAAEVFNHLFTIFNTLQGMFIFICYCIYKKDTRDVICLFVRKRKTWRQVPENVRSSISEYEIGGKKKKAETTF</sequence>
<accession>A0A0L8GYU3</accession>
<evidence type="ECO:0000256" key="6">
    <source>
        <dbReference type="SAM" id="Phobius"/>
    </source>
</evidence>
<feature type="transmembrane region" description="Helical" evidence="6">
    <location>
        <begin position="376"/>
        <end position="399"/>
    </location>
</feature>
<feature type="transmembrane region" description="Helical" evidence="6">
    <location>
        <begin position="194"/>
        <end position="213"/>
    </location>
</feature>
<dbReference type="PANTHER" id="PTHR45692:SF1">
    <property type="entry name" value="G-PROTEIN COUPLED RECEPTORS FAMILY 2 PROFILE 2 DOMAIN-CONTAINING PROTEIN"/>
    <property type="match status" value="1"/>
</dbReference>
<feature type="transmembrane region" description="Helical" evidence="6">
    <location>
        <begin position="349"/>
        <end position="370"/>
    </location>
</feature>
<dbReference type="AlphaFoldDB" id="A0A0L8GYU3"/>
<feature type="transmembrane region" description="Helical" evidence="6">
    <location>
        <begin position="157"/>
        <end position="182"/>
    </location>
</feature>
<feature type="transmembrane region" description="Helical" evidence="6">
    <location>
        <begin position="233"/>
        <end position="256"/>
    </location>
</feature>
<evidence type="ECO:0000259" key="8">
    <source>
        <dbReference type="PROSITE" id="PS50261"/>
    </source>
</evidence>
<dbReference type="PROSITE" id="PS50261">
    <property type="entry name" value="G_PROTEIN_RECEP_F2_4"/>
    <property type="match status" value="1"/>
</dbReference>
<feature type="transmembrane region" description="Helical" evidence="6">
    <location>
        <begin position="268"/>
        <end position="285"/>
    </location>
</feature>
<keyword evidence="3 6" id="KW-1133">Transmembrane helix</keyword>
<evidence type="ECO:0000259" key="7">
    <source>
        <dbReference type="PROSITE" id="PS50221"/>
    </source>
</evidence>
<evidence type="ECO:0000256" key="4">
    <source>
        <dbReference type="ARBA" id="ARBA00023136"/>
    </source>
</evidence>
<dbReference type="InterPro" id="IPR000203">
    <property type="entry name" value="GPS"/>
</dbReference>
<dbReference type="Pfam" id="PF01825">
    <property type="entry name" value="GPS"/>
    <property type="match status" value="1"/>
</dbReference>
<gene>
    <name evidence="9" type="ORF">OCBIM_22025564mg</name>
</gene>